<proteinExistence type="inferred from homology"/>
<keyword evidence="2" id="KW-0479">Metal-binding</keyword>
<dbReference type="Gene3D" id="3.60.21.10">
    <property type="match status" value="1"/>
</dbReference>
<dbReference type="EC" id="3.1.3.16" evidence="8"/>
<evidence type="ECO:0000259" key="9">
    <source>
        <dbReference type="PROSITE" id="PS00125"/>
    </source>
</evidence>
<keyword evidence="5" id="KW-0464">Manganese</keyword>
<dbReference type="PANTHER" id="PTHR11668:SF300">
    <property type="entry name" value="SERINE_THREONINE-PROTEIN PHOSPHATASE"/>
    <property type="match status" value="1"/>
</dbReference>
<evidence type="ECO:0000256" key="8">
    <source>
        <dbReference type="RuleBase" id="RU004273"/>
    </source>
</evidence>
<organism evidence="10 11">
    <name type="scientific">Enterospora canceri</name>
    <dbReference type="NCBI Taxonomy" id="1081671"/>
    <lineage>
        <taxon>Eukaryota</taxon>
        <taxon>Fungi</taxon>
        <taxon>Fungi incertae sedis</taxon>
        <taxon>Microsporidia</taxon>
        <taxon>Enterocytozoonidae</taxon>
        <taxon>Enterospora</taxon>
    </lineage>
</organism>
<dbReference type="InterPro" id="IPR029052">
    <property type="entry name" value="Metallo-depent_PP-like"/>
</dbReference>
<gene>
    <name evidence="10" type="primary">PP4C</name>
    <name evidence="10" type="ORF">ECANGB1_1364</name>
</gene>
<dbReference type="Pfam" id="PF00149">
    <property type="entry name" value="Metallophos"/>
    <property type="match status" value="1"/>
</dbReference>
<accession>A0A1Y1S6A6</accession>
<evidence type="ECO:0000256" key="2">
    <source>
        <dbReference type="ARBA" id="ARBA00022723"/>
    </source>
</evidence>
<dbReference type="SMART" id="SM00156">
    <property type="entry name" value="PP2Ac"/>
    <property type="match status" value="1"/>
</dbReference>
<dbReference type="GO" id="GO:0046872">
    <property type="term" value="F:metal ion binding"/>
    <property type="evidence" value="ECO:0007669"/>
    <property type="project" value="UniProtKB-KW"/>
</dbReference>
<name>A0A1Y1S6A6_9MICR</name>
<evidence type="ECO:0000256" key="1">
    <source>
        <dbReference type="ARBA" id="ARBA00001936"/>
    </source>
</evidence>
<feature type="domain" description="Serine/threonine specific protein phosphatases" evidence="9">
    <location>
        <begin position="107"/>
        <end position="112"/>
    </location>
</feature>
<comment type="caution">
    <text evidence="10">The sequence shown here is derived from an EMBL/GenBank/DDBJ whole genome shotgun (WGS) entry which is preliminary data.</text>
</comment>
<dbReference type="SUPFAM" id="SSF56300">
    <property type="entry name" value="Metallo-dependent phosphatases"/>
    <property type="match status" value="1"/>
</dbReference>
<dbReference type="PANTHER" id="PTHR11668">
    <property type="entry name" value="SERINE/THREONINE PROTEIN PHOSPHATASE"/>
    <property type="match status" value="1"/>
</dbReference>
<dbReference type="EMBL" id="LWDP01000039">
    <property type="protein sequence ID" value="ORD93926.1"/>
    <property type="molecule type" value="Genomic_DNA"/>
</dbReference>
<comment type="catalytic activity">
    <reaction evidence="6">
        <text>O-phospho-L-seryl-[protein] + H2O = L-seryl-[protein] + phosphate</text>
        <dbReference type="Rhea" id="RHEA:20629"/>
        <dbReference type="Rhea" id="RHEA-COMP:9863"/>
        <dbReference type="Rhea" id="RHEA-COMP:11604"/>
        <dbReference type="ChEBI" id="CHEBI:15377"/>
        <dbReference type="ChEBI" id="CHEBI:29999"/>
        <dbReference type="ChEBI" id="CHEBI:43474"/>
        <dbReference type="ChEBI" id="CHEBI:83421"/>
        <dbReference type="EC" id="3.1.3.16"/>
    </reaction>
</comment>
<evidence type="ECO:0000256" key="5">
    <source>
        <dbReference type="ARBA" id="ARBA00023211"/>
    </source>
</evidence>
<keyword evidence="4" id="KW-0904">Protein phosphatase</keyword>
<evidence type="ECO:0000313" key="11">
    <source>
        <dbReference type="Proteomes" id="UP000192639"/>
    </source>
</evidence>
<dbReference type="PROSITE" id="PS00125">
    <property type="entry name" value="SER_THR_PHOSPHATASE"/>
    <property type="match status" value="1"/>
</dbReference>
<sequence>MFLRNVLQKIHSNEVVSEFEINIICKQMTKIAIQEPNIPFVSSPVCVLGDIHGQYSDLVQLLELVEKPGECTYVFLGDYVDRGPNSISVVLLLFCYKILYPKRVFMLRGNHEQRAINKIYGFYDETMKAYEDTHVWQMINEVFDFFSIAAVIDMKYFCVHGGISNRVTLNKLKRYDRSERTKDDDIANDLFWSDPFNKLGCLPNQRGSGVLFGVDIVKNFLMQNNLELIIRSHQLVHQGHKFDLHGLCLTIWSAPNYMNRIENPGIVLYIEPDKEINASSMHIYTRPLKK</sequence>
<keyword evidence="3 8" id="KW-0378">Hydrolase</keyword>
<dbReference type="InterPro" id="IPR004843">
    <property type="entry name" value="Calcineurin-like_PHP"/>
</dbReference>
<dbReference type="PRINTS" id="PR00114">
    <property type="entry name" value="STPHPHTASE"/>
</dbReference>
<evidence type="ECO:0000256" key="7">
    <source>
        <dbReference type="ARBA" id="ARBA00048336"/>
    </source>
</evidence>
<protein>
    <recommendedName>
        <fullName evidence="8">Serine/threonine-protein phosphatase</fullName>
        <ecNumber evidence="8">3.1.3.16</ecNumber>
    </recommendedName>
</protein>
<dbReference type="GO" id="GO:0004722">
    <property type="term" value="F:protein serine/threonine phosphatase activity"/>
    <property type="evidence" value="ECO:0007669"/>
    <property type="project" value="UniProtKB-EC"/>
</dbReference>
<reference evidence="10 11" key="1">
    <citation type="journal article" date="2017" name="Environ. Microbiol.">
        <title>Decay of the glycolytic pathway and adaptation to intranuclear parasitism within Enterocytozoonidae microsporidia.</title>
        <authorList>
            <person name="Wiredu Boakye D."/>
            <person name="Jaroenlak P."/>
            <person name="Prachumwat A."/>
            <person name="Williams T.A."/>
            <person name="Bateman K.S."/>
            <person name="Itsathitphaisarn O."/>
            <person name="Sritunyalucksana K."/>
            <person name="Paszkiewicz K.H."/>
            <person name="Moore K.A."/>
            <person name="Stentiford G.D."/>
            <person name="Williams B.A."/>
        </authorList>
    </citation>
    <scope>NUCLEOTIDE SEQUENCE [LARGE SCALE GENOMIC DNA]</scope>
    <source>
        <strain evidence="10 11">GB1</strain>
    </source>
</reference>
<evidence type="ECO:0000313" key="10">
    <source>
        <dbReference type="EMBL" id="ORD93926.1"/>
    </source>
</evidence>
<dbReference type="GO" id="GO:0005737">
    <property type="term" value="C:cytoplasm"/>
    <property type="evidence" value="ECO:0007669"/>
    <property type="project" value="TreeGrafter"/>
</dbReference>
<dbReference type="AlphaFoldDB" id="A0A1Y1S6A6"/>
<keyword evidence="11" id="KW-1185">Reference proteome</keyword>
<evidence type="ECO:0000256" key="4">
    <source>
        <dbReference type="ARBA" id="ARBA00022912"/>
    </source>
</evidence>
<comment type="catalytic activity">
    <reaction evidence="7 8">
        <text>O-phospho-L-threonyl-[protein] + H2O = L-threonyl-[protein] + phosphate</text>
        <dbReference type="Rhea" id="RHEA:47004"/>
        <dbReference type="Rhea" id="RHEA-COMP:11060"/>
        <dbReference type="Rhea" id="RHEA-COMP:11605"/>
        <dbReference type="ChEBI" id="CHEBI:15377"/>
        <dbReference type="ChEBI" id="CHEBI:30013"/>
        <dbReference type="ChEBI" id="CHEBI:43474"/>
        <dbReference type="ChEBI" id="CHEBI:61977"/>
        <dbReference type="EC" id="3.1.3.16"/>
    </reaction>
</comment>
<comment type="cofactor">
    <cofactor evidence="1">
        <name>Mn(2+)</name>
        <dbReference type="ChEBI" id="CHEBI:29035"/>
    </cofactor>
</comment>
<dbReference type="GO" id="GO:0005634">
    <property type="term" value="C:nucleus"/>
    <property type="evidence" value="ECO:0007669"/>
    <property type="project" value="TreeGrafter"/>
</dbReference>
<dbReference type="InterPro" id="IPR006186">
    <property type="entry name" value="Ser/Thr-sp_prot-phosphatase"/>
</dbReference>
<comment type="similarity">
    <text evidence="8">Belongs to the PPP phosphatase family.</text>
</comment>
<dbReference type="OrthoDB" id="1930084at2759"/>
<dbReference type="Proteomes" id="UP000192639">
    <property type="component" value="Unassembled WGS sequence"/>
</dbReference>
<evidence type="ECO:0000256" key="3">
    <source>
        <dbReference type="ARBA" id="ARBA00022801"/>
    </source>
</evidence>
<dbReference type="InterPro" id="IPR050341">
    <property type="entry name" value="PP1_catalytic_subunit"/>
</dbReference>
<dbReference type="VEuPathDB" id="MicrosporidiaDB:ECANGB1_1364"/>
<evidence type="ECO:0000256" key="6">
    <source>
        <dbReference type="ARBA" id="ARBA00047761"/>
    </source>
</evidence>